<dbReference type="EMBL" id="JBHLTP010000002">
    <property type="protein sequence ID" value="MFC0522207.1"/>
    <property type="molecule type" value="Genomic_DNA"/>
</dbReference>
<sequence length="352" mass="39805">MKQNERGFNRWWFLPLAVCALSIIALGASYFMSEMSITSAQEKFKKGETLALDGKYEKAHSYFEEAADLAGSFTAATENQHLMNLALHVEKQMDQAKKEKGNKQYQLALQTLADAENELRNLNGEVVTELVQSIANARNDTKVEQLQQIMNNEPNIEKLQSIIWQAEDIQTDEGKALTAQIKEQIISYAASHANNKLKQKQFSKARDYVEDGLRFAPESDKLQSLKTTIEKEKTAFETAQKQRIEQATNAAKKEQEMNKNDAIEVTAIDGKKNQYGDFIVKGELKSSATVPLTSISVTYTLRDENGETVHTNKVYAYPDTLFPGEKGKFEYTHYEAEDGMEISVDQVSWFLQ</sequence>
<gene>
    <name evidence="3" type="ORF">ACFFGV_01210</name>
</gene>
<feature type="coiled-coil region" evidence="1">
    <location>
        <begin position="79"/>
        <end position="132"/>
    </location>
</feature>
<dbReference type="Proteomes" id="UP001589836">
    <property type="component" value="Unassembled WGS sequence"/>
</dbReference>
<keyword evidence="4" id="KW-1185">Reference proteome</keyword>
<evidence type="ECO:0000256" key="1">
    <source>
        <dbReference type="SAM" id="Coils"/>
    </source>
</evidence>
<keyword evidence="2" id="KW-0812">Transmembrane</keyword>
<name>A0ABV6LIJ3_9BACI</name>
<protein>
    <submittedName>
        <fullName evidence="3">FxLYD domain-containing protein</fullName>
    </submittedName>
</protein>
<comment type="caution">
    <text evidence="3">The sequence shown here is derived from an EMBL/GenBank/DDBJ whole genome shotgun (WGS) entry which is preliminary data.</text>
</comment>
<evidence type="ECO:0000313" key="4">
    <source>
        <dbReference type="Proteomes" id="UP001589836"/>
    </source>
</evidence>
<evidence type="ECO:0000256" key="2">
    <source>
        <dbReference type="SAM" id="Phobius"/>
    </source>
</evidence>
<keyword evidence="2" id="KW-1133">Transmembrane helix</keyword>
<dbReference type="NCBIfam" id="NF038353">
    <property type="entry name" value="FxLYD_dom"/>
    <property type="match status" value="1"/>
</dbReference>
<feature type="transmembrane region" description="Helical" evidence="2">
    <location>
        <begin position="12"/>
        <end position="32"/>
    </location>
</feature>
<reference evidence="3 4" key="1">
    <citation type="submission" date="2024-09" db="EMBL/GenBank/DDBJ databases">
        <authorList>
            <person name="Sun Q."/>
            <person name="Mori K."/>
        </authorList>
    </citation>
    <scope>NUCLEOTIDE SEQUENCE [LARGE SCALE GENOMIC DNA]</scope>
    <source>
        <strain evidence="3 4">NCAIM B.02529</strain>
    </source>
</reference>
<keyword evidence="2" id="KW-0472">Membrane</keyword>
<keyword evidence="1" id="KW-0175">Coiled coil</keyword>
<evidence type="ECO:0000313" key="3">
    <source>
        <dbReference type="EMBL" id="MFC0522207.1"/>
    </source>
</evidence>
<dbReference type="InterPro" id="IPR047676">
    <property type="entry name" value="FxLYD_dom"/>
</dbReference>
<accession>A0ABV6LIJ3</accession>
<proteinExistence type="predicted"/>
<organism evidence="3 4">
    <name type="scientific">Pontibacillus salicampi</name>
    <dbReference type="NCBI Taxonomy" id="1449801"/>
    <lineage>
        <taxon>Bacteria</taxon>
        <taxon>Bacillati</taxon>
        <taxon>Bacillota</taxon>
        <taxon>Bacilli</taxon>
        <taxon>Bacillales</taxon>
        <taxon>Bacillaceae</taxon>
        <taxon>Pontibacillus</taxon>
    </lineage>
</organism>